<proteinExistence type="predicted"/>
<dbReference type="InterPro" id="IPR000182">
    <property type="entry name" value="GNAT_dom"/>
</dbReference>
<dbReference type="SUPFAM" id="SSF55729">
    <property type="entry name" value="Acyl-CoA N-acyltransferases (Nat)"/>
    <property type="match status" value="1"/>
</dbReference>
<keyword evidence="2" id="KW-0012">Acyltransferase</keyword>
<comment type="caution">
    <text evidence="2">The sequence shown here is derived from an EMBL/GenBank/DDBJ whole genome shotgun (WGS) entry which is preliminary data.</text>
</comment>
<dbReference type="RefSeq" id="WP_336498951.1">
    <property type="nucleotide sequence ID" value="NZ_JBAWSY010000019.1"/>
</dbReference>
<keyword evidence="3" id="KW-1185">Reference proteome</keyword>
<name>A0ABU8FBH9_9BACI</name>
<feature type="domain" description="N-acetyltransferase" evidence="1">
    <location>
        <begin position="1"/>
        <end position="87"/>
    </location>
</feature>
<accession>A0ABU8FBH9</accession>
<dbReference type="PROSITE" id="PS51186">
    <property type="entry name" value="GNAT"/>
    <property type="match status" value="1"/>
</dbReference>
<dbReference type="EC" id="2.3.1.-" evidence="2"/>
<dbReference type="InterPro" id="IPR016181">
    <property type="entry name" value="Acyl_CoA_acyltransferase"/>
</dbReference>
<organism evidence="2 3">
    <name type="scientific">Psychrobacillus mangrovi</name>
    <dbReference type="NCBI Taxonomy" id="3117745"/>
    <lineage>
        <taxon>Bacteria</taxon>
        <taxon>Bacillati</taxon>
        <taxon>Bacillota</taxon>
        <taxon>Bacilli</taxon>
        <taxon>Bacillales</taxon>
        <taxon>Bacillaceae</taxon>
        <taxon>Psychrobacillus</taxon>
    </lineage>
</organism>
<gene>
    <name evidence="2" type="ORF">WAX74_17380</name>
</gene>
<reference evidence="2 3" key="1">
    <citation type="submission" date="2024-01" db="EMBL/GenBank/DDBJ databases">
        <title>Seven novel Bacillus-like species.</title>
        <authorList>
            <person name="Liu G."/>
        </authorList>
    </citation>
    <scope>NUCLEOTIDE SEQUENCE [LARGE SCALE GENOMIC DNA]</scope>
    <source>
        <strain evidence="2 3">FJAT-51614</strain>
    </source>
</reference>
<evidence type="ECO:0000313" key="3">
    <source>
        <dbReference type="Proteomes" id="UP001364890"/>
    </source>
</evidence>
<dbReference type="CDD" id="cd04301">
    <property type="entry name" value="NAT_SF"/>
    <property type="match status" value="1"/>
</dbReference>
<dbReference type="Gene3D" id="3.40.630.30">
    <property type="match status" value="1"/>
</dbReference>
<evidence type="ECO:0000313" key="2">
    <source>
        <dbReference type="EMBL" id="MEI4771401.1"/>
    </source>
</evidence>
<dbReference type="GO" id="GO:0016746">
    <property type="term" value="F:acyltransferase activity"/>
    <property type="evidence" value="ECO:0007669"/>
    <property type="project" value="UniProtKB-KW"/>
</dbReference>
<dbReference type="Proteomes" id="UP001364890">
    <property type="component" value="Unassembled WGS sequence"/>
</dbReference>
<dbReference type="Pfam" id="PF00583">
    <property type="entry name" value="Acetyltransf_1"/>
    <property type="match status" value="1"/>
</dbReference>
<dbReference type="EMBL" id="JBAWSY010000019">
    <property type="protein sequence ID" value="MEI4771401.1"/>
    <property type="molecule type" value="Genomic_DNA"/>
</dbReference>
<sequence length="87" mass="9984">MACIFLKKEFEAPFEEFPPNTGSIEFVGTTSEFRGQGVASQIINHIIENTPYNDYVIEEVADTNTSAMNLYNKLGFEKYKRKPRSRN</sequence>
<protein>
    <submittedName>
        <fullName evidence="2">N-acetyltransferase</fullName>
        <ecNumber evidence="2">2.3.1.-</ecNumber>
    </submittedName>
</protein>
<evidence type="ECO:0000259" key="1">
    <source>
        <dbReference type="PROSITE" id="PS51186"/>
    </source>
</evidence>
<keyword evidence="2" id="KW-0808">Transferase</keyword>